<accession>A0A4Q1CEH1</accession>
<gene>
    <name evidence="1" type="ORF">ESA94_16710</name>
</gene>
<dbReference type="Proteomes" id="UP000290204">
    <property type="component" value="Unassembled WGS sequence"/>
</dbReference>
<dbReference type="EMBL" id="SDHW01000006">
    <property type="protein sequence ID" value="RXK58288.1"/>
    <property type="molecule type" value="Genomic_DNA"/>
</dbReference>
<proteinExistence type="predicted"/>
<evidence type="ECO:0008006" key="3">
    <source>
        <dbReference type="Google" id="ProtNLM"/>
    </source>
</evidence>
<dbReference type="RefSeq" id="WP_129132088.1">
    <property type="nucleotide sequence ID" value="NZ_SDHW01000006.1"/>
</dbReference>
<protein>
    <recommendedName>
        <fullName evidence="3">ABC transporter ATPase</fullName>
    </recommendedName>
</protein>
<evidence type="ECO:0000313" key="1">
    <source>
        <dbReference type="EMBL" id="RXK58288.1"/>
    </source>
</evidence>
<name>A0A4Q1CEH1_9BACT</name>
<comment type="caution">
    <text evidence="1">The sequence shown here is derived from an EMBL/GenBank/DDBJ whole genome shotgun (WGS) entry which is preliminary data.</text>
</comment>
<dbReference type="OrthoDB" id="978691at2"/>
<keyword evidence="2" id="KW-1185">Reference proteome</keyword>
<dbReference type="AlphaFoldDB" id="A0A4Q1CEH1"/>
<evidence type="ECO:0000313" key="2">
    <source>
        <dbReference type="Proteomes" id="UP000290204"/>
    </source>
</evidence>
<organism evidence="1 2">
    <name type="scientific">Lacibacter luteus</name>
    <dbReference type="NCBI Taxonomy" id="2508719"/>
    <lineage>
        <taxon>Bacteria</taxon>
        <taxon>Pseudomonadati</taxon>
        <taxon>Bacteroidota</taxon>
        <taxon>Chitinophagia</taxon>
        <taxon>Chitinophagales</taxon>
        <taxon>Chitinophagaceae</taxon>
        <taxon>Lacibacter</taxon>
    </lineage>
</organism>
<reference evidence="1 2" key="1">
    <citation type="submission" date="2019-01" db="EMBL/GenBank/DDBJ databases">
        <title>Lacibacter sp. strain TTM-7.</title>
        <authorList>
            <person name="Chen W.-M."/>
        </authorList>
    </citation>
    <scope>NUCLEOTIDE SEQUENCE [LARGE SCALE GENOMIC DNA]</scope>
    <source>
        <strain evidence="1 2">TTM-7</strain>
    </source>
</reference>
<sequence>MNLAYRHLLPADFAADSRVWIYQSSRLFSMSEALQIEDLLNHFTTNWKSHGTPVKGFGTLFFGQFIILMADENATGVSGCSTDSSVRLIKEIEQLYKVAMFDRQNLAFVVKDKVQLLPLGQLQYAADNNFVQANTLYFNNLVQTKQELEDSWLIPVTESWLAKRIKPQNA</sequence>